<dbReference type="PANTHER" id="PTHR21666">
    <property type="entry name" value="PEPTIDASE-RELATED"/>
    <property type="match status" value="1"/>
</dbReference>
<dbReference type="Pfam" id="PF01551">
    <property type="entry name" value="Peptidase_M23"/>
    <property type="match status" value="1"/>
</dbReference>
<dbReference type="InterPro" id="IPR011055">
    <property type="entry name" value="Dup_hybrid_motif"/>
</dbReference>
<dbReference type="Proteomes" id="UP000886796">
    <property type="component" value="Unassembled WGS sequence"/>
</dbReference>
<dbReference type="SUPFAM" id="SSF51261">
    <property type="entry name" value="Duplicated hybrid motif"/>
    <property type="match status" value="1"/>
</dbReference>
<organism evidence="4 5">
    <name type="scientific">Candidatus Faecousia excrementigallinarum</name>
    <dbReference type="NCBI Taxonomy" id="2840806"/>
    <lineage>
        <taxon>Bacteria</taxon>
        <taxon>Bacillati</taxon>
        <taxon>Bacillota</taxon>
        <taxon>Clostridia</taxon>
        <taxon>Eubacteriales</taxon>
        <taxon>Oscillospiraceae</taxon>
        <taxon>Faecousia</taxon>
    </lineage>
</organism>
<name>A0A9D0Z2K5_9FIRM</name>
<dbReference type="EMBL" id="DVFK01000074">
    <property type="protein sequence ID" value="HIQ67887.1"/>
    <property type="molecule type" value="Genomic_DNA"/>
</dbReference>
<protein>
    <submittedName>
        <fullName evidence="4">M23 family metallopeptidase</fullName>
    </submittedName>
</protein>
<dbReference type="AlphaFoldDB" id="A0A9D0Z2K5"/>
<feature type="compositionally biased region" description="Polar residues" evidence="1">
    <location>
        <begin position="43"/>
        <end position="55"/>
    </location>
</feature>
<dbReference type="CDD" id="cd12797">
    <property type="entry name" value="M23_peptidase"/>
    <property type="match status" value="1"/>
</dbReference>
<accession>A0A9D0Z2K5</accession>
<comment type="caution">
    <text evidence="4">The sequence shown here is derived from an EMBL/GenBank/DDBJ whole genome shotgun (WGS) entry which is preliminary data.</text>
</comment>
<gene>
    <name evidence="4" type="ORF">IAB74_05215</name>
</gene>
<keyword evidence="2" id="KW-0472">Membrane</keyword>
<dbReference type="InterPro" id="IPR050570">
    <property type="entry name" value="Cell_wall_metabolism_enzyme"/>
</dbReference>
<dbReference type="InterPro" id="IPR016047">
    <property type="entry name" value="M23ase_b-sheet_dom"/>
</dbReference>
<evidence type="ECO:0000313" key="4">
    <source>
        <dbReference type="EMBL" id="HIQ67887.1"/>
    </source>
</evidence>
<dbReference type="Gene3D" id="2.70.70.10">
    <property type="entry name" value="Glucose Permease (Domain IIA)"/>
    <property type="match status" value="1"/>
</dbReference>
<feature type="transmembrane region" description="Helical" evidence="2">
    <location>
        <begin position="15"/>
        <end position="34"/>
    </location>
</feature>
<evidence type="ECO:0000259" key="3">
    <source>
        <dbReference type="Pfam" id="PF01551"/>
    </source>
</evidence>
<feature type="domain" description="M23ase beta-sheet core" evidence="3">
    <location>
        <begin position="117"/>
        <end position="215"/>
    </location>
</feature>
<reference evidence="4" key="1">
    <citation type="submission" date="2020-10" db="EMBL/GenBank/DDBJ databases">
        <authorList>
            <person name="Gilroy R."/>
        </authorList>
    </citation>
    <scope>NUCLEOTIDE SEQUENCE</scope>
    <source>
        <strain evidence="4">13361</strain>
    </source>
</reference>
<evidence type="ECO:0000313" key="5">
    <source>
        <dbReference type="Proteomes" id="UP000886796"/>
    </source>
</evidence>
<keyword evidence="2" id="KW-1133">Transmembrane helix</keyword>
<dbReference type="GO" id="GO:0004222">
    <property type="term" value="F:metalloendopeptidase activity"/>
    <property type="evidence" value="ECO:0007669"/>
    <property type="project" value="TreeGrafter"/>
</dbReference>
<reference evidence="4" key="2">
    <citation type="journal article" date="2021" name="PeerJ">
        <title>Extensive microbial diversity within the chicken gut microbiome revealed by metagenomics and culture.</title>
        <authorList>
            <person name="Gilroy R."/>
            <person name="Ravi A."/>
            <person name="Getino M."/>
            <person name="Pursley I."/>
            <person name="Horton D.L."/>
            <person name="Alikhan N.F."/>
            <person name="Baker D."/>
            <person name="Gharbi K."/>
            <person name="Hall N."/>
            <person name="Watson M."/>
            <person name="Adriaenssens E.M."/>
            <person name="Foster-Nyarko E."/>
            <person name="Jarju S."/>
            <person name="Secka A."/>
            <person name="Antonio M."/>
            <person name="Oren A."/>
            <person name="Chaudhuri R.R."/>
            <person name="La Ragione R."/>
            <person name="Hildebrand F."/>
            <person name="Pallen M.J."/>
        </authorList>
    </citation>
    <scope>NUCLEOTIDE SEQUENCE</scope>
    <source>
        <strain evidence="4">13361</strain>
    </source>
</reference>
<feature type="region of interest" description="Disordered" evidence="1">
    <location>
        <begin position="43"/>
        <end position="94"/>
    </location>
</feature>
<feature type="compositionally biased region" description="Low complexity" evidence="1">
    <location>
        <begin position="70"/>
        <end position="79"/>
    </location>
</feature>
<dbReference type="PANTHER" id="PTHR21666:SF290">
    <property type="entry name" value="PEPTIDASE M23 DOMAIN PROTEIN"/>
    <property type="match status" value="1"/>
</dbReference>
<keyword evidence="2" id="KW-0812">Transmembrane</keyword>
<sequence>MSKNKFFGSMSGKGYYIALILCAAAIGISGYLYYRNASQEESMSKDPSSYQNPQEGTVPAVATRPGTDATEPSTTNPTKPTEKPEPLKTGAPVSGETITDYAMDCLVYNDTTRDWRVHNGVDIAAEAGTPVLAAAAGSVYTVYEDETMGMTVVIRHQDGYTTKYASLDKEVKVQPGDEVELGQEIGCVGQSAMLESSLGHHVHFSVSLDGASIDPQEFLDLGK</sequence>
<proteinExistence type="predicted"/>
<evidence type="ECO:0000256" key="1">
    <source>
        <dbReference type="SAM" id="MobiDB-lite"/>
    </source>
</evidence>
<evidence type="ECO:0000256" key="2">
    <source>
        <dbReference type="SAM" id="Phobius"/>
    </source>
</evidence>